<organism evidence="2 3">
    <name type="scientific">Mesonia aestuariivivens</name>
    <dbReference type="NCBI Taxonomy" id="2796128"/>
    <lineage>
        <taxon>Bacteria</taxon>
        <taxon>Pseudomonadati</taxon>
        <taxon>Bacteroidota</taxon>
        <taxon>Flavobacteriia</taxon>
        <taxon>Flavobacteriales</taxon>
        <taxon>Flavobacteriaceae</taxon>
        <taxon>Mesonia</taxon>
    </lineage>
</organism>
<evidence type="ECO:0000313" key="3">
    <source>
        <dbReference type="Proteomes" id="UP000719267"/>
    </source>
</evidence>
<dbReference type="PROSITE" id="PS51257">
    <property type="entry name" value="PROKAR_LIPOPROTEIN"/>
    <property type="match status" value="1"/>
</dbReference>
<name>A0ABS6W3N9_9FLAO</name>
<proteinExistence type="predicted"/>
<dbReference type="RefSeq" id="WP_219040767.1">
    <property type="nucleotide sequence ID" value="NZ_JAHWDF010000013.1"/>
</dbReference>
<protein>
    <submittedName>
        <fullName evidence="2">SusE domain-containing protein</fullName>
    </submittedName>
</protein>
<evidence type="ECO:0000313" key="2">
    <source>
        <dbReference type="EMBL" id="MBW2962483.1"/>
    </source>
</evidence>
<feature type="domain" description="SusE outer membrane protein" evidence="1">
    <location>
        <begin position="20"/>
        <end position="128"/>
    </location>
</feature>
<sequence>MKNFYIYLLISCLGFVSCSDDDITIIDTQAESFGITTPSEDTSLILLQENAEDEALNLEWEEANFKVNTPINYQVELSTESNNFSEVIKLAEELKNTSFQLTTSDFNTKLAEVGLAQNTTETILIRIKSYLGSSNTNAVKFSTPVRLTVTTYEPFIDLSTTWGIVGSAAPNGWDGPDASFWKTNQNGVDNQEYVAYTTLTDGEIKFRENNDWANNYGGSDGQLVAGGDNIAVSAGTYKININLNELTYNLEEYSWGIVGSATPNGWDGPDIQLKYDGVNKVWRVENINLTDGEIKFRFNNTWGGDFGGTNGELIEGGDNITVSAGTYTIIVDFNNNTYSIE</sequence>
<gene>
    <name evidence="2" type="ORF">KW502_11820</name>
</gene>
<comment type="caution">
    <text evidence="2">The sequence shown here is derived from an EMBL/GenBank/DDBJ whole genome shotgun (WGS) entry which is preliminary data.</text>
</comment>
<evidence type="ECO:0000259" key="1">
    <source>
        <dbReference type="Pfam" id="PF14292"/>
    </source>
</evidence>
<dbReference type="EMBL" id="JAHWDF010000013">
    <property type="protein sequence ID" value="MBW2962483.1"/>
    <property type="molecule type" value="Genomic_DNA"/>
</dbReference>
<dbReference type="CDD" id="cd12956">
    <property type="entry name" value="CBM_SusE-F_like"/>
    <property type="match status" value="2"/>
</dbReference>
<dbReference type="InterPro" id="IPR025970">
    <property type="entry name" value="SusE"/>
</dbReference>
<reference evidence="2 3" key="1">
    <citation type="submission" date="2021-07" db="EMBL/GenBank/DDBJ databases">
        <title>Mesonia aestuariivivens sp. nov., isolated from a tidal flat.</title>
        <authorList>
            <person name="Kim Y.-O."/>
            <person name="Yoon J.-H."/>
        </authorList>
    </citation>
    <scope>NUCLEOTIDE SEQUENCE [LARGE SCALE GENOMIC DNA]</scope>
    <source>
        <strain evidence="2 3">JHPTF-M18</strain>
    </source>
</reference>
<dbReference type="Pfam" id="PF14292">
    <property type="entry name" value="SusE"/>
    <property type="match status" value="1"/>
</dbReference>
<accession>A0ABS6W3N9</accession>
<keyword evidence="3" id="KW-1185">Reference proteome</keyword>
<dbReference type="Proteomes" id="UP000719267">
    <property type="component" value="Unassembled WGS sequence"/>
</dbReference>